<dbReference type="Gene3D" id="3.40.50.300">
    <property type="entry name" value="P-loop containing nucleotide triphosphate hydrolases"/>
    <property type="match status" value="1"/>
</dbReference>
<dbReference type="GO" id="GO:0001517">
    <property type="term" value="F:N-acetylglucosamine 6-O-sulfotransferase activity"/>
    <property type="evidence" value="ECO:0007669"/>
    <property type="project" value="TreeGrafter"/>
</dbReference>
<dbReference type="InterPro" id="IPR051135">
    <property type="entry name" value="Gal/GlcNAc/GalNAc_ST"/>
</dbReference>
<dbReference type="InterPro" id="IPR000863">
    <property type="entry name" value="Sulfotransferase_dom"/>
</dbReference>
<evidence type="ECO:0000256" key="1">
    <source>
        <dbReference type="RuleBase" id="RU361155"/>
    </source>
</evidence>
<proteinExistence type="inferred from homology"/>
<feature type="domain" description="Sulfotransferase" evidence="2">
    <location>
        <begin position="23"/>
        <end position="124"/>
    </location>
</feature>
<dbReference type="PANTHER" id="PTHR10704:SF66">
    <property type="entry name" value="SULFOTRANSFERASE"/>
    <property type="match status" value="1"/>
</dbReference>
<evidence type="ECO:0000259" key="2">
    <source>
        <dbReference type="Pfam" id="PF00685"/>
    </source>
</evidence>
<sequence length="201" mass="22746">MTAFADQFRAWKIWNVTGRQPRYVDLSQITSTCKDMAASAETGLQGPAWLHGRYLLVRYEDLALHPETKATEIYRFVGLEMDQRVRTWISKNTNSNASAQADWNYRYSTSRDSRATAENWRLRLGFDCGPKDSESVQSHAGFAGIQAGSVYSRAAEPVHQFGGEQNLPAAHVVRDPELLYLSKWFVFILVCQHPDGKINTS</sequence>
<name>A0A834CAA4_ORYME</name>
<reference evidence="3" key="1">
    <citation type="journal article" name="BMC Genomics">
        <title>Long-read sequencing and de novo genome assembly of marine medaka (Oryzias melastigma).</title>
        <authorList>
            <person name="Liang P."/>
            <person name="Saqib H.S.A."/>
            <person name="Ni X."/>
            <person name="Shen Y."/>
        </authorList>
    </citation>
    <scope>NUCLEOTIDE SEQUENCE</scope>
    <source>
        <strain evidence="3">Bigg-433</strain>
    </source>
</reference>
<dbReference type="AlphaFoldDB" id="A0A834CAA4"/>
<evidence type="ECO:0000313" key="4">
    <source>
        <dbReference type="Proteomes" id="UP000646548"/>
    </source>
</evidence>
<dbReference type="InterPro" id="IPR027417">
    <property type="entry name" value="P-loop_NTPase"/>
</dbReference>
<dbReference type="GO" id="GO:0006790">
    <property type="term" value="P:sulfur compound metabolic process"/>
    <property type="evidence" value="ECO:0007669"/>
    <property type="project" value="TreeGrafter"/>
</dbReference>
<dbReference type="EC" id="2.8.2.-" evidence="1"/>
<organism evidence="3 4">
    <name type="scientific">Oryzias melastigma</name>
    <name type="common">Marine medaka</name>
    <dbReference type="NCBI Taxonomy" id="30732"/>
    <lineage>
        <taxon>Eukaryota</taxon>
        <taxon>Metazoa</taxon>
        <taxon>Chordata</taxon>
        <taxon>Craniata</taxon>
        <taxon>Vertebrata</taxon>
        <taxon>Euteleostomi</taxon>
        <taxon>Actinopterygii</taxon>
        <taxon>Neopterygii</taxon>
        <taxon>Teleostei</taxon>
        <taxon>Neoteleostei</taxon>
        <taxon>Acanthomorphata</taxon>
        <taxon>Ovalentaria</taxon>
        <taxon>Atherinomorphae</taxon>
        <taxon>Beloniformes</taxon>
        <taxon>Adrianichthyidae</taxon>
        <taxon>Oryziinae</taxon>
        <taxon>Oryzias</taxon>
    </lineage>
</organism>
<accession>A0A834CAA4</accession>
<dbReference type="GO" id="GO:0006044">
    <property type="term" value="P:N-acetylglucosamine metabolic process"/>
    <property type="evidence" value="ECO:0007669"/>
    <property type="project" value="TreeGrafter"/>
</dbReference>
<dbReference type="PANTHER" id="PTHR10704">
    <property type="entry name" value="CARBOHYDRATE SULFOTRANSFERASE"/>
    <property type="match status" value="1"/>
</dbReference>
<dbReference type="EMBL" id="WKFB01000435">
    <property type="protein sequence ID" value="KAF6723285.1"/>
    <property type="molecule type" value="Genomic_DNA"/>
</dbReference>
<comment type="similarity">
    <text evidence="1">Belongs to the sulfotransferase 1 family.</text>
</comment>
<dbReference type="Pfam" id="PF00685">
    <property type="entry name" value="Sulfotransfer_1"/>
    <property type="match status" value="1"/>
</dbReference>
<comment type="caution">
    <text evidence="3">The sequence shown here is derived from an EMBL/GenBank/DDBJ whole genome shotgun (WGS) entry which is preliminary data.</text>
</comment>
<dbReference type="Proteomes" id="UP000646548">
    <property type="component" value="Unassembled WGS sequence"/>
</dbReference>
<protein>
    <recommendedName>
        <fullName evidence="1">Sulfotransferase</fullName>
        <ecNumber evidence="1">2.8.2.-</ecNumber>
    </recommendedName>
</protein>
<keyword evidence="1 3" id="KW-0808">Transferase</keyword>
<gene>
    <name evidence="3" type="ORF">FQA47_015948</name>
</gene>
<dbReference type="SUPFAM" id="SSF52540">
    <property type="entry name" value="P-loop containing nucleoside triphosphate hydrolases"/>
    <property type="match status" value="1"/>
</dbReference>
<evidence type="ECO:0000313" key="3">
    <source>
        <dbReference type="EMBL" id="KAF6723285.1"/>
    </source>
</evidence>